<evidence type="ECO:0000256" key="6">
    <source>
        <dbReference type="ARBA" id="ARBA00022448"/>
    </source>
</evidence>
<protein>
    <recommendedName>
        <fullName evidence="5">Snurportin-1</fullName>
    </recommendedName>
</protein>
<dbReference type="GO" id="GO:0061015">
    <property type="term" value="P:snRNA import into nucleus"/>
    <property type="evidence" value="ECO:0007669"/>
    <property type="project" value="InterPro"/>
</dbReference>
<comment type="caution">
    <text evidence="13">The sequence shown here is derived from an EMBL/GenBank/DDBJ whole genome shotgun (WGS) entry which is preliminary data.</text>
</comment>
<evidence type="ECO:0000256" key="3">
    <source>
        <dbReference type="ARBA" id="ARBA00004496"/>
    </source>
</evidence>
<keyword evidence="9" id="KW-0539">Nucleus</keyword>
<name>A0AAD7C3X4_9AGAR</name>
<dbReference type="PANTHER" id="PTHR13403">
    <property type="entry name" value="SNURPORTIN1 RNUT1 PROTEIN RNA, U TRANSPORTER 1"/>
    <property type="match status" value="1"/>
</dbReference>
<evidence type="ECO:0000313" key="13">
    <source>
        <dbReference type="EMBL" id="KAJ7636999.1"/>
    </source>
</evidence>
<keyword evidence="6" id="KW-0813">Transport</keyword>
<evidence type="ECO:0000256" key="2">
    <source>
        <dbReference type="ARBA" id="ARBA00004123"/>
    </source>
</evidence>
<dbReference type="SUPFAM" id="SSF56091">
    <property type="entry name" value="DNA ligase/mRNA capping enzyme, catalytic domain"/>
    <property type="match status" value="1"/>
</dbReference>
<evidence type="ECO:0000256" key="1">
    <source>
        <dbReference type="ARBA" id="ARBA00003975"/>
    </source>
</evidence>
<evidence type="ECO:0000256" key="4">
    <source>
        <dbReference type="ARBA" id="ARBA00007540"/>
    </source>
</evidence>
<dbReference type="AlphaFoldDB" id="A0AAD7C3X4"/>
<dbReference type="EMBL" id="JARKIF010000006">
    <property type="protein sequence ID" value="KAJ7636999.1"/>
    <property type="molecule type" value="Genomic_DNA"/>
</dbReference>
<evidence type="ECO:0000259" key="12">
    <source>
        <dbReference type="Pfam" id="PF21974"/>
    </source>
</evidence>
<dbReference type="InterPro" id="IPR024721">
    <property type="entry name" value="Snurportin-1_N"/>
</dbReference>
<dbReference type="GO" id="GO:0005737">
    <property type="term" value="C:cytoplasm"/>
    <property type="evidence" value="ECO:0007669"/>
    <property type="project" value="UniProtKB-SubCell"/>
</dbReference>
<organism evidence="13 14">
    <name type="scientific">Roridomyces roridus</name>
    <dbReference type="NCBI Taxonomy" id="1738132"/>
    <lineage>
        <taxon>Eukaryota</taxon>
        <taxon>Fungi</taxon>
        <taxon>Dikarya</taxon>
        <taxon>Basidiomycota</taxon>
        <taxon>Agaricomycotina</taxon>
        <taxon>Agaricomycetes</taxon>
        <taxon>Agaricomycetidae</taxon>
        <taxon>Agaricales</taxon>
        <taxon>Marasmiineae</taxon>
        <taxon>Mycenaceae</taxon>
        <taxon>Roridomyces</taxon>
    </lineage>
</organism>
<evidence type="ECO:0000256" key="8">
    <source>
        <dbReference type="ARBA" id="ARBA00022884"/>
    </source>
</evidence>
<dbReference type="InterPro" id="IPR017336">
    <property type="entry name" value="Snurportin-1"/>
</dbReference>
<accession>A0AAD7C3X4</accession>
<sequence length="376" mass="42139">MTKDRKATYKVPPSFVTNAAESQELRRRKALDEQKRKRAQRVNSSRQLDIFAQLNLGDSDDEEEPHAPIHPETASSPPTKDGSSRKKRKQKAKKPPAKNKWADQCMYAEMLEMSETGPQDGLPEDLETAWVAVAPVPVGKRCLAVTDQNSGPGHVSNTSLRSRKQGKFLMPRFASILPPSSVLDCILDDNWRENGILHVLDVLKWKGQDIMDCEAPFRFWWRDTRLAELPVSPPPSKSGDDGSNVYRFPHPSRFFAIPHHTDTSLPSLLSRIIPLARTTRSITVDVPNINTESDAMAVDQMVAMQQQTAEIRADGLLLYVSEASYETGPSPLSSWVPIANYESSDIMVDVSADGPLNVFQRLIEHRIRVVESQMET</sequence>
<feature type="domain" description="Snurportin-1 N-terminal" evidence="11">
    <location>
        <begin position="18"/>
        <end position="46"/>
    </location>
</feature>
<evidence type="ECO:0000259" key="11">
    <source>
        <dbReference type="Pfam" id="PF11538"/>
    </source>
</evidence>
<dbReference type="Gene3D" id="3.30.470.30">
    <property type="entry name" value="DNA ligase/mRNA capping enzyme"/>
    <property type="match status" value="1"/>
</dbReference>
<reference evidence="13" key="1">
    <citation type="submission" date="2023-03" db="EMBL/GenBank/DDBJ databases">
        <title>Massive genome expansion in bonnet fungi (Mycena s.s.) driven by repeated elements and novel gene families across ecological guilds.</title>
        <authorList>
            <consortium name="Lawrence Berkeley National Laboratory"/>
            <person name="Harder C.B."/>
            <person name="Miyauchi S."/>
            <person name="Viragh M."/>
            <person name="Kuo A."/>
            <person name="Thoen E."/>
            <person name="Andreopoulos B."/>
            <person name="Lu D."/>
            <person name="Skrede I."/>
            <person name="Drula E."/>
            <person name="Henrissat B."/>
            <person name="Morin E."/>
            <person name="Kohler A."/>
            <person name="Barry K."/>
            <person name="LaButti K."/>
            <person name="Morin E."/>
            <person name="Salamov A."/>
            <person name="Lipzen A."/>
            <person name="Mereny Z."/>
            <person name="Hegedus B."/>
            <person name="Baldrian P."/>
            <person name="Stursova M."/>
            <person name="Weitz H."/>
            <person name="Taylor A."/>
            <person name="Grigoriev I.V."/>
            <person name="Nagy L.G."/>
            <person name="Martin F."/>
            <person name="Kauserud H."/>
        </authorList>
    </citation>
    <scope>NUCLEOTIDE SEQUENCE</scope>
    <source>
        <strain evidence="13">9284</strain>
    </source>
</reference>
<feature type="region of interest" description="Disordered" evidence="10">
    <location>
        <begin position="1"/>
        <end position="103"/>
    </location>
</feature>
<keyword evidence="7" id="KW-0963">Cytoplasm</keyword>
<dbReference type="Pfam" id="PF21974">
    <property type="entry name" value="SPN1_m3Gcap_bd"/>
    <property type="match status" value="1"/>
</dbReference>
<comment type="function">
    <text evidence="1">Functions as an U snRNP-specific nuclear import adapter. Involved in the trimethylguanosine (m3G)-cap-dependent nuclear import of U snRNPs. Binds specifically to the terminal m3G-cap U snRNAs.</text>
</comment>
<feature type="domain" description="Snurportin-1 m3G cap-binding" evidence="12">
    <location>
        <begin position="122"/>
        <end position="230"/>
    </location>
</feature>
<dbReference type="GO" id="GO:0005634">
    <property type="term" value="C:nucleus"/>
    <property type="evidence" value="ECO:0007669"/>
    <property type="project" value="UniProtKB-SubCell"/>
</dbReference>
<evidence type="ECO:0000256" key="5">
    <source>
        <dbReference type="ARBA" id="ARBA00016034"/>
    </source>
</evidence>
<dbReference type="Pfam" id="PF11538">
    <property type="entry name" value="Snurportin1"/>
    <property type="match status" value="1"/>
</dbReference>
<keyword evidence="8" id="KW-0694">RNA-binding</keyword>
<comment type="subcellular location">
    <subcellularLocation>
        <location evidence="3">Cytoplasm</location>
    </subcellularLocation>
    <subcellularLocation>
        <location evidence="2">Nucleus</location>
    </subcellularLocation>
</comment>
<evidence type="ECO:0000256" key="7">
    <source>
        <dbReference type="ARBA" id="ARBA00022490"/>
    </source>
</evidence>
<feature type="compositionally biased region" description="Basic residues" evidence="10">
    <location>
        <begin position="85"/>
        <end position="97"/>
    </location>
</feature>
<proteinExistence type="inferred from homology"/>
<evidence type="ECO:0000256" key="10">
    <source>
        <dbReference type="SAM" id="MobiDB-lite"/>
    </source>
</evidence>
<evidence type="ECO:0000313" key="14">
    <source>
        <dbReference type="Proteomes" id="UP001221142"/>
    </source>
</evidence>
<evidence type="ECO:0000256" key="9">
    <source>
        <dbReference type="ARBA" id="ARBA00023242"/>
    </source>
</evidence>
<comment type="similarity">
    <text evidence="4">Belongs to the snurportin family.</text>
</comment>
<dbReference type="InterPro" id="IPR047857">
    <property type="entry name" value="Snurportin1_C"/>
</dbReference>
<dbReference type="Proteomes" id="UP001221142">
    <property type="component" value="Unassembled WGS sequence"/>
</dbReference>
<keyword evidence="14" id="KW-1185">Reference proteome</keyword>
<dbReference type="PANTHER" id="PTHR13403:SF6">
    <property type="entry name" value="SNURPORTIN-1"/>
    <property type="match status" value="1"/>
</dbReference>
<gene>
    <name evidence="13" type="ORF">FB45DRAFT_907973</name>
</gene>
<dbReference type="GO" id="GO:0003723">
    <property type="term" value="F:RNA binding"/>
    <property type="evidence" value="ECO:0007669"/>
    <property type="project" value="UniProtKB-KW"/>
</dbReference>